<sequence>MTQVPILVCSNLALQMCSKFDTARAQASYCKRQSHQTSNLQQAWCVNLIANYSNPDSNPPQAASLTCHLSQSASGILTGEDRLR</sequence>
<protein>
    <submittedName>
        <fullName evidence="1">Uncharacterized protein</fullName>
    </submittedName>
</protein>
<gene>
    <name evidence="1" type="ORF">AVEN_226033_1</name>
</gene>
<keyword evidence="2" id="KW-1185">Reference proteome</keyword>
<accession>A0A4Y2HQK0</accession>
<dbReference type="AlphaFoldDB" id="A0A4Y2HQK0"/>
<proteinExistence type="predicted"/>
<dbReference type="EMBL" id="BGPR01002094">
    <property type="protein sequence ID" value="GBM67666.1"/>
    <property type="molecule type" value="Genomic_DNA"/>
</dbReference>
<evidence type="ECO:0000313" key="2">
    <source>
        <dbReference type="Proteomes" id="UP000499080"/>
    </source>
</evidence>
<name>A0A4Y2HQK0_ARAVE</name>
<dbReference type="Proteomes" id="UP000499080">
    <property type="component" value="Unassembled WGS sequence"/>
</dbReference>
<reference evidence="1 2" key="1">
    <citation type="journal article" date="2019" name="Sci. Rep.">
        <title>Orb-weaving spider Araneus ventricosus genome elucidates the spidroin gene catalogue.</title>
        <authorList>
            <person name="Kono N."/>
            <person name="Nakamura H."/>
            <person name="Ohtoshi R."/>
            <person name="Moran D.A.P."/>
            <person name="Shinohara A."/>
            <person name="Yoshida Y."/>
            <person name="Fujiwara M."/>
            <person name="Mori M."/>
            <person name="Tomita M."/>
            <person name="Arakawa K."/>
        </authorList>
    </citation>
    <scope>NUCLEOTIDE SEQUENCE [LARGE SCALE GENOMIC DNA]</scope>
</reference>
<evidence type="ECO:0000313" key="1">
    <source>
        <dbReference type="EMBL" id="GBM67666.1"/>
    </source>
</evidence>
<organism evidence="1 2">
    <name type="scientific">Araneus ventricosus</name>
    <name type="common">Orbweaver spider</name>
    <name type="synonym">Epeira ventricosa</name>
    <dbReference type="NCBI Taxonomy" id="182803"/>
    <lineage>
        <taxon>Eukaryota</taxon>
        <taxon>Metazoa</taxon>
        <taxon>Ecdysozoa</taxon>
        <taxon>Arthropoda</taxon>
        <taxon>Chelicerata</taxon>
        <taxon>Arachnida</taxon>
        <taxon>Araneae</taxon>
        <taxon>Araneomorphae</taxon>
        <taxon>Entelegynae</taxon>
        <taxon>Araneoidea</taxon>
        <taxon>Araneidae</taxon>
        <taxon>Araneus</taxon>
    </lineage>
</organism>
<comment type="caution">
    <text evidence="1">The sequence shown here is derived from an EMBL/GenBank/DDBJ whole genome shotgun (WGS) entry which is preliminary data.</text>
</comment>